<dbReference type="KEGG" id="pgr:PGTG_01108"/>
<dbReference type="RefSeq" id="XP_003320196.2">
    <property type="nucleotide sequence ID" value="XM_003320148.2"/>
</dbReference>
<accession>E3JUQ2</accession>
<dbReference type="HOGENOM" id="CLU_1428638_0_0_1"/>
<reference evidence="3" key="2">
    <citation type="journal article" date="2011" name="Proc. Natl. Acad. Sci. U.S.A.">
        <title>Obligate biotrophy features unraveled by the genomic analysis of rust fungi.</title>
        <authorList>
            <person name="Duplessis S."/>
            <person name="Cuomo C.A."/>
            <person name="Lin Y.-C."/>
            <person name="Aerts A."/>
            <person name="Tisserant E."/>
            <person name="Veneault-Fourrey C."/>
            <person name="Joly D.L."/>
            <person name="Hacquard S."/>
            <person name="Amselem J."/>
            <person name="Cantarel B.L."/>
            <person name="Chiu R."/>
            <person name="Coutinho P.M."/>
            <person name="Feau N."/>
            <person name="Field M."/>
            <person name="Frey P."/>
            <person name="Gelhaye E."/>
            <person name="Goldberg J."/>
            <person name="Grabherr M.G."/>
            <person name="Kodira C.D."/>
            <person name="Kohler A."/>
            <person name="Kuees U."/>
            <person name="Lindquist E.A."/>
            <person name="Lucas S.M."/>
            <person name="Mago R."/>
            <person name="Mauceli E."/>
            <person name="Morin E."/>
            <person name="Murat C."/>
            <person name="Pangilinan J.L."/>
            <person name="Park R."/>
            <person name="Pearson M."/>
            <person name="Quesneville H."/>
            <person name="Rouhier N."/>
            <person name="Sakthikumar S."/>
            <person name="Salamov A.A."/>
            <person name="Schmutz J."/>
            <person name="Selles B."/>
            <person name="Shapiro H."/>
            <person name="Tanguay P."/>
            <person name="Tuskan G.A."/>
            <person name="Henrissat B."/>
            <person name="Van de Peer Y."/>
            <person name="Rouze P."/>
            <person name="Ellis J.G."/>
            <person name="Dodds P.N."/>
            <person name="Schein J.E."/>
            <person name="Zhong S."/>
            <person name="Hamelin R.C."/>
            <person name="Grigoriev I.V."/>
            <person name="Szabo L.J."/>
            <person name="Martin F."/>
        </authorList>
    </citation>
    <scope>NUCLEOTIDE SEQUENCE [LARGE SCALE GENOMIC DNA]</scope>
    <source>
        <strain evidence="3">CRL 75-36-700-3 / race SCCL</strain>
    </source>
</reference>
<dbReference type="AlphaFoldDB" id="E3JUQ2"/>
<protein>
    <submittedName>
        <fullName evidence="2">Uncharacterized protein</fullName>
    </submittedName>
</protein>
<dbReference type="OrthoDB" id="2507189at2759"/>
<gene>
    <name evidence="2" type="ORF">PGTG_01108</name>
</gene>
<feature type="compositionally biased region" description="Polar residues" evidence="1">
    <location>
        <begin position="158"/>
        <end position="170"/>
    </location>
</feature>
<feature type="region of interest" description="Disordered" evidence="1">
    <location>
        <begin position="116"/>
        <end position="170"/>
    </location>
</feature>
<feature type="compositionally biased region" description="Polar residues" evidence="1">
    <location>
        <begin position="37"/>
        <end position="47"/>
    </location>
</feature>
<evidence type="ECO:0000313" key="3">
    <source>
        <dbReference type="Proteomes" id="UP000008783"/>
    </source>
</evidence>
<sequence>MDKLIPPPDQPEIDNQTKPEAQNQGPIKIDLERDSSPETALNNVSTIKATSKEGSSSSSSSAACSPTSANPSNERPGTAAMDLKLASDLTDGDLFGDGSQLNINPLVSNVHHLALPTTSFNNTTPSSSSTSPAAAASSASSEDPAALPTPSPLAHLPTPSSNNNNGAVTNLNPVDFEAMFANIQSHLPPS</sequence>
<dbReference type="InParanoid" id="E3JUQ2"/>
<dbReference type="VEuPathDB" id="FungiDB:PGTG_01108"/>
<name>E3JUQ2_PUCGT</name>
<feature type="compositionally biased region" description="Polar residues" evidence="1">
    <location>
        <begin position="13"/>
        <end position="25"/>
    </location>
</feature>
<feature type="compositionally biased region" description="Low complexity" evidence="1">
    <location>
        <begin position="48"/>
        <end position="73"/>
    </location>
</feature>
<reference key="1">
    <citation type="submission" date="2007-01" db="EMBL/GenBank/DDBJ databases">
        <title>The Genome Sequence of Puccinia graminis f. sp. tritici Strain CRL 75-36-700-3.</title>
        <authorList>
            <consortium name="The Broad Institute Genome Sequencing Platform"/>
            <person name="Birren B."/>
            <person name="Lander E."/>
            <person name="Galagan J."/>
            <person name="Nusbaum C."/>
            <person name="Devon K."/>
            <person name="Cuomo C."/>
            <person name="Jaffe D."/>
            <person name="Butler J."/>
            <person name="Alvarez P."/>
            <person name="Gnerre S."/>
            <person name="Grabherr M."/>
            <person name="Mauceli E."/>
            <person name="Brockman W."/>
            <person name="Young S."/>
            <person name="LaButti K."/>
            <person name="Sykes S."/>
            <person name="DeCaprio D."/>
            <person name="Crawford M."/>
            <person name="Koehrsen M."/>
            <person name="Engels R."/>
            <person name="Montgomery P."/>
            <person name="Pearson M."/>
            <person name="Howarth C."/>
            <person name="Larson L."/>
            <person name="White J."/>
            <person name="Zeng Q."/>
            <person name="Kodira C."/>
            <person name="Yandava C."/>
            <person name="Alvarado L."/>
            <person name="O'Leary S."/>
            <person name="Szabo L."/>
            <person name="Dean R."/>
            <person name="Schein J."/>
        </authorList>
    </citation>
    <scope>NUCLEOTIDE SEQUENCE</scope>
    <source>
        <strain>CRL 75-36-700-3</strain>
    </source>
</reference>
<keyword evidence="3" id="KW-1185">Reference proteome</keyword>
<dbReference type="GeneID" id="10543769"/>
<feature type="region of interest" description="Disordered" evidence="1">
    <location>
        <begin position="1"/>
        <end position="84"/>
    </location>
</feature>
<evidence type="ECO:0000256" key="1">
    <source>
        <dbReference type="SAM" id="MobiDB-lite"/>
    </source>
</evidence>
<feature type="compositionally biased region" description="Low complexity" evidence="1">
    <location>
        <begin position="116"/>
        <end position="141"/>
    </location>
</feature>
<dbReference type="Proteomes" id="UP000008783">
    <property type="component" value="Unassembled WGS sequence"/>
</dbReference>
<dbReference type="EMBL" id="DS178264">
    <property type="protein sequence ID" value="EFP75777.2"/>
    <property type="molecule type" value="Genomic_DNA"/>
</dbReference>
<organism evidence="2 3">
    <name type="scientific">Puccinia graminis f. sp. tritici (strain CRL 75-36-700-3 / race SCCL)</name>
    <name type="common">Black stem rust fungus</name>
    <dbReference type="NCBI Taxonomy" id="418459"/>
    <lineage>
        <taxon>Eukaryota</taxon>
        <taxon>Fungi</taxon>
        <taxon>Dikarya</taxon>
        <taxon>Basidiomycota</taxon>
        <taxon>Pucciniomycotina</taxon>
        <taxon>Pucciniomycetes</taxon>
        <taxon>Pucciniales</taxon>
        <taxon>Pucciniaceae</taxon>
        <taxon>Puccinia</taxon>
    </lineage>
</organism>
<feature type="compositionally biased region" description="Pro residues" evidence="1">
    <location>
        <begin position="1"/>
        <end position="10"/>
    </location>
</feature>
<proteinExistence type="predicted"/>
<evidence type="ECO:0000313" key="2">
    <source>
        <dbReference type="EMBL" id="EFP75777.2"/>
    </source>
</evidence>